<proteinExistence type="predicted"/>
<name>A0A318NX52_SERPL</name>
<protein>
    <submittedName>
        <fullName evidence="1">Uncharacterized protein</fullName>
    </submittedName>
</protein>
<organism evidence="1 2">
    <name type="scientific">Serratia plymuthica</name>
    <dbReference type="NCBI Taxonomy" id="82996"/>
    <lineage>
        <taxon>Bacteria</taxon>
        <taxon>Pseudomonadati</taxon>
        <taxon>Pseudomonadota</taxon>
        <taxon>Gammaproteobacteria</taxon>
        <taxon>Enterobacterales</taxon>
        <taxon>Yersiniaceae</taxon>
        <taxon>Serratia</taxon>
    </lineage>
</organism>
<evidence type="ECO:0000313" key="2">
    <source>
        <dbReference type="Proteomes" id="UP000248196"/>
    </source>
</evidence>
<accession>A0A318NX52</accession>
<dbReference type="EMBL" id="PESE01000004">
    <property type="protein sequence ID" value="PYD38354.1"/>
    <property type="molecule type" value="Genomic_DNA"/>
</dbReference>
<dbReference type="RefSeq" id="WP_041417197.1">
    <property type="nucleotide sequence ID" value="NZ_PESE01000004.1"/>
</dbReference>
<dbReference type="Proteomes" id="UP000248196">
    <property type="component" value="Unassembled WGS sequence"/>
</dbReference>
<dbReference type="AlphaFoldDB" id="A0A318NX52"/>
<comment type="caution">
    <text evidence="1">The sequence shown here is derived from an EMBL/GenBank/DDBJ whole genome shotgun (WGS) entry which is preliminary data.</text>
</comment>
<gene>
    <name evidence="1" type="ORF">CT690_15875</name>
</gene>
<reference evidence="1 2" key="1">
    <citation type="submission" date="2017-11" db="EMBL/GenBank/DDBJ databases">
        <title>Genome sequence of the oocydin A producing rhizobacterium Serratia plymuthica 4Rx5.</title>
        <authorList>
            <person name="Matilla M.A."/>
            <person name="Udaondo Z."/>
            <person name="Salmond G.P.C."/>
        </authorList>
    </citation>
    <scope>NUCLEOTIDE SEQUENCE [LARGE SCALE GENOMIC DNA]</scope>
    <source>
        <strain evidence="1 2">4Rx5</strain>
    </source>
</reference>
<evidence type="ECO:0000313" key="1">
    <source>
        <dbReference type="EMBL" id="PYD38354.1"/>
    </source>
</evidence>
<sequence length="61" mass="6677">MATETTNVHTMLLLTIKTAELVATESKAATDTEILRAKMLLTALRQFVPAAYQLRNVDVSA</sequence>